<name>A0A1Z4GQS7_9CYAN</name>
<dbReference type="CDD" id="cd01483">
    <property type="entry name" value="E1_enzyme_family"/>
    <property type="match status" value="1"/>
</dbReference>
<proteinExistence type="predicted"/>
<dbReference type="Pfam" id="PF14464">
    <property type="entry name" value="Prok-JAB"/>
    <property type="match status" value="1"/>
</dbReference>
<dbReference type="SUPFAM" id="SSF69572">
    <property type="entry name" value="Activating enzymes of the ubiquitin-like proteins"/>
    <property type="match status" value="1"/>
</dbReference>
<evidence type="ECO:0008006" key="10">
    <source>
        <dbReference type="Google" id="ProtNLM"/>
    </source>
</evidence>
<dbReference type="GO" id="GO:0008641">
    <property type="term" value="F:ubiquitin-like modifier activating enzyme activity"/>
    <property type="evidence" value="ECO:0007669"/>
    <property type="project" value="InterPro"/>
</dbReference>
<keyword evidence="8" id="KW-0614">Plasmid</keyword>
<dbReference type="GO" id="GO:0061503">
    <property type="term" value="F:tRNA threonylcarbamoyladenosine dehydratase"/>
    <property type="evidence" value="ECO:0007669"/>
    <property type="project" value="TreeGrafter"/>
</dbReference>
<evidence type="ECO:0000313" key="8">
    <source>
        <dbReference type="EMBL" id="BAY19865.1"/>
    </source>
</evidence>
<dbReference type="InterPro" id="IPR000594">
    <property type="entry name" value="ThiF_NAD_FAD-bd"/>
</dbReference>
<evidence type="ECO:0000256" key="1">
    <source>
        <dbReference type="ARBA" id="ARBA00022670"/>
    </source>
</evidence>
<dbReference type="Gene3D" id="3.40.50.720">
    <property type="entry name" value="NAD(P)-binding Rossmann-like Domain"/>
    <property type="match status" value="1"/>
</dbReference>
<dbReference type="GO" id="GO:0046872">
    <property type="term" value="F:metal ion binding"/>
    <property type="evidence" value="ECO:0007669"/>
    <property type="project" value="UniProtKB-KW"/>
</dbReference>
<evidence type="ECO:0000256" key="3">
    <source>
        <dbReference type="ARBA" id="ARBA00022801"/>
    </source>
</evidence>
<evidence type="ECO:0000256" key="5">
    <source>
        <dbReference type="ARBA" id="ARBA00023049"/>
    </source>
</evidence>
<dbReference type="EMBL" id="AP018175">
    <property type="protein sequence ID" value="BAY19865.1"/>
    <property type="molecule type" value="Genomic_DNA"/>
</dbReference>
<dbReference type="InterPro" id="IPR045886">
    <property type="entry name" value="ThiF/MoeB/HesA"/>
</dbReference>
<dbReference type="Proteomes" id="UP000218287">
    <property type="component" value="Plasmid Plasmid1 dna"/>
</dbReference>
<dbReference type="Pfam" id="PF00899">
    <property type="entry name" value="ThiF"/>
    <property type="match status" value="1"/>
</dbReference>
<keyword evidence="3" id="KW-0378">Hydrolase</keyword>
<dbReference type="InterPro" id="IPR035985">
    <property type="entry name" value="Ubiquitin-activating_enz"/>
</dbReference>
<sequence length="475" mass="52214">MISASLTLQEQHLNSLRELLLTTDGKERAAYVLCGKAVINTDPWDGQPHQKFISYEVIPVPEDEIVSFSVKHITWKTDSFVRALQVAQAKNLTVAVFHSHPEGLGEFSIQDDTNEADLIQLAQNRNGSGTQILSVILTPDGNLIGRIWVSSQEVIALRMIRVIGEKIRLHYPNRGLGISPPAFQRQALAFGKALNQDLSMLRVGVVGCGGTGSAIAMLLPKMGFRNIALFDKDIVEDTNLNRLHGARQLDADAISPKVEVVAKSLVELGLGVQVRTYQAWIGEADCRDPLKACDVIFCCTDDHTGRLMLNRFAYYYATPIFDMGLAIEVSQGETPNFQALDGRVTVLAPAPGHTCLLCREVINPVAARDEALKRSNPDEYERRKAEAYVIGEGNPSPAVVLFTTEVAIMAMQELVHRLQGFRGEDGTAAHRVRKFHLTTDRKPAAIPNPNCPVCGTAGAQWWGRGDVMPFLNLVE</sequence>
<dbReference type="PANTHER" id="PTHR43267:SF1">
    <property type="entry name" value="TRNA THREONYLCARBAMOYLADENOSINE DEHYDRATASE"/>
    <property type="match status" value="1"/>
</dbReference>
<evidence type="ECO:0000259" key="6">
    <source>
        <dbReference type="Pfam" id="PF00899"/>
    </source>
</evidence>
<dbReference type="GO" id="GO:0006508">
    <property type="term" value="P:proteolysis"/>
    <property type="evidence" value="ECO:0007669"/>
    <property type="project" value="UniProtKB-KW"/>
</dbReference>
<dbReference type="PANTHER" id="PTHR43267">
    <property type="entry name" value="TRNA THREONYLCARBAMOYLADENOSINE DEHYDRATASE"/>
    <property type="match status" value="1"/>
</dbReference>
<evidence type="ECO:0000313" key="9">
    <source>
        <dbReference type="Proteomes" id="UP000218287"/>
    </source>
</evidence>
<keyword evidence="9" id="KW-1185">Reference proteome</keyword>
<evidence type="ECO:0000256" key="2">
    <source>
        <dbReference type="ARBA" id="ARBA00022723"/>
    </source>
</evidence>
<gene>
    <name evidence="8" type="ORF">NIES21_57350</name>
</gene>
<evidence type="ECO:0000256" key="4">
    <source>
        <dbReference type="ARBA" id="ARBA00022833"/>
    </source>
</evidence>
<dbReference type="InterPro" id="IPR028090">
    <property type="entry name" value="JAB_dom_prok"/>
</dbReference>
<accession>A0A1Z4GQS7</accession>
<dbReference type="OrthoDB" id="2746358at2"/>
<evidence type="ECO:0000259" key="7">
    <source>
        <dbReference type="Pfam" id="PF14464"/>
    </source>
</evidence>
<dbReference type="GO" id="GO:0061504">
    <property type="term" value="P:cyclic threonylcarbamoyladenosine biosynthetic process"/>
    <property type="evidence" value="ECO:0007669"/>
    <property type="project" value="TreeGrafter"/>
</dbReference>
<protein>
    <recommendedName>
        <fullName evidence="10">UBA/THIF-type NAD/FAD binding protein</fullName>
    </recommendedName>
</protein>
<dbReference type="AlphaFoldDB" id="A0A1Z4GQS7"/>
<keyword evidence="2" id="KW-0479">Metal-binding</keyword>
<organism evidence="8 9">
    <name type="scientific">Anabaenopsis circularis NIES-21</name>
    <dbReference type="NCBI Taxonomy" id="1085406"/>
    <lineage>
        <taxon>Bacteria</taxon>
        <taxon>Bacillati</taxon>
        <taxon>Cyanobacteriota</taxon>
        <taxon>Cyanophyceae</taxon>
        <taxon>Nostocales</taxon>
        <taxon>Nodulariaceae</taxon>
        <taxon>Anabaenopsis</taxon>
    </lineage>
</organism>
<reference evidence="8 9" key="1">
    <citation type="submission" date="2017-06" db="EMBL/GenBank/DDBJ databases">
        <title>Genome sequencing of cyanobaciteial culture collection at National Institute for Environmental Studies (NIES).</title>
        <authorList>
            <person name="Hirose Y."/>
            <person name="Shimura Y."/>
            <person name="Fujisawa T."/>
            <person name="Nakamura Y."/>
            <person name="Kawachi M."/>
        </authorList>
    </citation>
    <scope>NUCLEOTIDE SEQUENCE [LARGE SCALE GENOMIC DNA]</scope>
    <source>
        <strain evidence="8 9">NIES-21</strain>
        <plasmid evidence="9">Plasmid1 dna</plasmid>
    </source>
</reference>
<geneLocation type="plasmid" evidence="9">
    <name>Plasmid1 dna</name>
</geneLocation>
<dbReference type="GO" id="GO:0008237">
    <property type="term" value="F:metallopeptidase activity"/>
    <property type="evidence" value="ECO:0007669"/>
    <property type="project" value="UniProtKB-KW"/>
</dbReference>
<keyword evidence="1" id="KW-0645">Protease</keyword>
<keyword evidence="5" id="KW-0482">Metalloprotease</keyword>
<feature type="domain" description="JAB" evidence="7">
    <location>
        <begin position="10"/>
        <end position="119"/>
    </location>
</feature>
<keyword evidence="4" id="KW-0862">Zinc</keyword>
<feature type="domain" description="THIF-type NAD/FAD binding fold" evidence="6">
    <location>
        <begin position="184"/>
        <end position="453"/>
    </location>
</feature>